<evidence type="ECO:0000313" key="8">
    <source>
        <dbReference type="EMBL" id="PAW58773.1"/>
    </source>
</evidence>
<dbReference type="HAMAP" id="MF_00706">
    <property type="entry name" value="Ecotin"/>
    <property type="match status" value="1"/>
</dbReference>
<name>A0A2A2PTP3_9PSED</name>
<evidence type="ECO:0000256" key="5">
    <source>
        <dbReference type="ARBA" id="ARBA00022900"/>
    </source>
</evidence>
<keyword evidence="9" id="KW-1185">Reference proteome</keyword>
<dbReference type="SUPFAM" id="SSF49772">
    <property type="entry name" value="Ecotin, trypsin inhibitor"/>
    <property type="match status" value="1"/>
</dbReference>
<reference evidence="8 9" key="1">
    <citation type="submission" date="2017-08" db="EMBL/GenBank/DDBJ databases">
        <title>Draft Genome Sequence of Pseudomonas moraviensis TYU6, isolated from Taxus cuspidata by using PacBio Single-Molecule Real-Time Technology.</title>
        <authorList>
            <person name="Baek K.-H."/>
            <person name="Mishra A.K."/>
        </authorList>
    </citation>
    <scope>NUCLEOTIDE SEQUENCE [LARGE SCALE GENOMIC DNA]</scope>
    <source>
        <strain evidence="8 9">TYU6</strain>
    </source>
</reference>
<dbReference type="PANTHER" id="PTHR35890">
    <property type="match status" value="1"/>
</dbReference>
<gene>
    <name evidence="7" type="primary">eco</name>
    <name evidence="8" type="ORF">CKQ80_26935</name>
</gene>
<feature type="site" description="Reactive bond" evidence="7">
    <location>
        <begin position="103"/>
        <end position="104"/>
    </location>
</feature>
<comment type="caution">
    <text evidence="8">The sequence shown here is derived from an EMBL/GenBank/DDBJ whole genome shotgun (WGS) entry which is preliminary data.</text>
</comment>
<dbReference type="GO" id="GO:0042597">
    <property type="term" value="C:periplasmic space"/>
    <property type="evidence" value="ECO:0007669"/>
    <property type="project" value="UniProtKB-SubCell"/>
</dbReference>
<evidence type="ECO:0000256" key="1">
    <source>
        <dbReference type="ARBA" id="ARBA00010558"/>
    </source>
</evidence>
<evidence type="ECO:0000256" key="2">
    <source>
        <dbReference type="ARBA" id="ARBA00022690"/>
    </source>
</evidence>
<dbReference type="GO" id="GO:0004867">
    <property type="term" value="F:serine-type endopeptidase inhibitor activity"/>
    <property type="evidence" value="ECO:0007669"/>
    <property type="project" value="UniProtKB-UniRule"/>
</dbReference>
<proteinExistence type="inferred from homology"/>
<dbReference type="Pfam" id="PF03974">
    <property type="entry name" value="Ecotin"/>
    <property type="match status" value="1"/>
</dbReference>
<dbReference type="Gene3D" id="2.60.40.550">
    <property type="entry name" value="Ecotin"/>
    <property type="match status" value="1"/>
</dbReference>
<dbReference type="InterPro" id="IPR027438">
    <property type="entry name" value="Ecotin_C"/>
</dbReference>
<sequence precursor="true">MGSLRARATIGLLVAGLSTLAHAAKLEDVAPYPKAENGFTRQVIYLPKQDQEENFQVEVLAGKTLEVDCNRQRLGGVLDEKNLEGWGYPFYRLEKVIGPMSTLMACPPGTQKKRAFVPVVGDGFMLRYNSKLPLVIYAPKDVEVRYRIWSASDKVGTAIAE</sequence>
<protein>
    <recommendedName>
        <fullName evidence="7">Ecotin</fullName>
    </recommendedName>
</protein>
<dbReference type="EMBL" id="NRST01000001">
    <property type="protein sequence ID" value="PAW58773.1"/>
    <property type="molecule type" value="Genomic_DNA"/>
</dbReference>
<keyword evidence="3 7" id="KW-0732">Signal</keyword>
<keyword evidence="5 7" id="KW-0722">Serine protease inhibitor</keyword>
<feature type="disulfide bond" evidence="7">
    <location>
        <begin position="69"/>
        <end position="106"/>
    </location>
</feature>
<organism evidence="8 9">
    <name type="scientific">Pseudomonas moraviensis</name>
    <dbReference type="NCBI Taxonomy" id="321662"/>
    <lineage>
        <taxon>Bacteria</taxon>
        <taxon>Pseudomonadati</taxon>
        <taxon>Pseudomonadota</taxon>
        <taxon>Gammaproteobacteria</taxon>
        <taxon>Pseudomonadales</taxon>
        <taxon>Pseudomonadaceae</taxon>
        <taxon>Pseudomonas</taxon>
    </lineage>
</organism>
<dbReference type="InterPro" id="IPR036198">
    <property type="entry name" value="Ecotin_sf"/>
</dbReference>
<evidence type="ECO:0000313" key="9">
    <source>
        <dbReference type="Proteomes" id="UP000217830"/>
    </source>
</evidence>
<evidence type="ECO:0000256" key="7">
    <source>
        <dbReference type="HAMAP-Rule" id="MF_00706"/>
    </source>
</evidence>
<keyword evidence="4 7" id="KW-0574">Periplasm</keyword>
<comment type="subunit">
    <text evidence="7">Homodimer.</text>
</comment>
<comment type="function">
    <text evidence="7">General inhibitor of family S1 serine proteases.</text>
</comment>
<dbReference type="InterPro" id="IPR023084">
    <property type="entry name" value="Prot_inh_ecotin_gammaproteobac"/>
</dbReference>
<evidence type="ECO:0000256" key="4">
    <source>
        <dbReference type="ARBA" id="ARBA00022764"/>
    </source>
</evidence>
<keyword evidence="2 7" id="KW-0646">Protease inhibitor</keyword>
<keyword evidence="6 7" id="KW-1015">Disulfide bond</keyword>
<comment type="similarity">
    <text evidence="1 7">Belongs to the protease inhibitor I11 (ecotin) family.</text>
</comment>
<dbReference type="PIRSF" id="PIRSF006865">
    <property type="entry name" value="Prot_inh_ecotin"/>
    <property type="match status" value="1"/>
</dbReference>
<dbReference type="Proteomes" id="UP000217830">
    <property type="component" value="Unassembled WGS sequence"/>
</dbReference>
<feature type="signal peptide" evidence="7">
    <location>
        <begin position="1"/>
        <end position="23"/>
    </location>
</feature>
<evidence type="ECO:0000256" key="6">
    <source>
        <dbReference type="ARBA" id="ARBA00023157"/>
    </source>
</evidence>
<dbReference type="RefSeq" id="WP_095669087.1">
    <property type="nucleotide sequence ID" value="NZ_NRSS01000004.1"/>
</dbReference>
<dbReference type="Gene3D" id="4.10.1230.10">
    <property type="entry name" value="Ecotin, trypsin inhibitor"/>
    <property type="match status" value="1"/>
</dbReference>
<comment type="subcellular location">
    <subcellularLocation>
        <location evidence="7">Periplasm</location>
    </subcellularLocation>
</comment>
<feature type="chain" id="PRO_5013416322" description="Ecotin" evidence="7">
    <location>
        <begin position="24"/>
        <end position="161"/>
    </location>
</feature>
<evidence type="ECO:0000256" key="3">
    <source>
        <dbReference type="ARBA" id="ARBA00022729"/>
    </source>
</evidence>
<dbReference type="NCBIfam" id="NF002987">
    <property type="entry name" value="PRK03719.1"/>
    <property type="match status" value="1"/>
</dbReference>
<dbReference type="AlphaFoldDB" id="A0A2A2PTP3"/>
<accession>A0A2A2PTP3</accession>
<dbReference type="InterPro" id="IPR005658">
    <property type="entry name" value="Prot_inh_ecotin"/>
</dbReference>
<dbReference type="PANTHER" id="PTHR35890:SF3">
    <property type="entry name" value="ECOTIN"/>
    <property type="match status" value="1"/>
</dbReference>